<dbReference type="EMBL" id="ABEU02000013">
    <property type="protein sequence ID" value="PNR42810.1"/>
    <property type="molecule type" value="Genomic_DNA"/>
</dbReference>
<dbReference type="Gramene" id="Pp3c13_20720V3.1">
    <property type="protein sequence ID" value="PAC:32931525.CDS.1"/>
    <property type="gene ID" value="Pp3c13_20720"/>
</dbReference>
<sequence>MLRNSPQALASWQRTSDYLLSAFSSLLWTSDYLLKILTSAVMKDLLGGAKLTHCASNIAQITTLYIIGEGPEYNVSVCVICLFFLMILVVIMGVCLG</sequence>
<evidence type="ECO:0000313" key="2">
    <source>
        <dbReference type="EMBL" id="PNR42810.1"/>
    </source>
</evidence>
<dbReference type="Gramene" id="Pp3c13_20720V3.2">
    <property type="protein sequence ID" value="PAC:32931526.CDS.1"/>
    <property type="gene ID" value="Pp3c13_20720"/>
</dbReference>
<reference evidence="2 4" key="1">
    <citation type="journal article" date="2008" name="Science">
        <title>The Physcomitrella genome reveals evolutionary insights into the conquest of land by plants.</title>
        <authorList>
            <person name="Rensing S."/>
            <person name="Lang D."/>
            <person name="Zimmer A."/>
            <person name="Terry A."/>
            <person name="Salamov A."/>
            <person name="Shapiro H."/>
            <person name="Nishiyama T."/>
            <person name="Perroud P.-F."/>
            <person name="Lindquist E."/>
            <person name="Kamisugi Y."/>
            <person name="Tanahashi T."/>
            <person name="Sakakibara K."/>
            <person name="Fujita T."/>
            <person name="Oishi K."/>
            <person name="Shin-I T."/>
            <person name="Kuroki Y."/>
            <person name="Toyoda A."/>
            <person name="Suzuki Y."/>
            <person name="Hashimoto A."/>
            <person name="Yamaguchi K."/>
            <person name="Sugano A."/>
            <person name="Kohara Y."/>
            <person name="Fujiyama A."/>
            <person name="Anterola A."/>
            <person name="Aoki S."/>
            <person name="Ashton N."/>
            <person name="Barbazuk W.B."/>
            <person name="Barker E."/>
            <person name="Bennetzen J."/>
            <person name="Bezanilla M."/>
            <person name="Blankenship R."/>
            <person name="Cho S.H."/>
            <person name="Dutcher S."/>
            <person name="Estelle M."/>
            <person name="Fawcett J.A."/>
            <person name="Gundlach H."/>
            <person name="Hanada K."/>
            <person name="Heyl A."/>
            <person name="Hicks K.A."/>
            <person name="Hugh J."/>
            <person name="Lohr M."/>
            <person name="Mayer K."/>
            <person name="Melkozernov A."/>
            <person name="Murata T."/>
            <person name="Nelson D."/>
            <person name="Pils B."/>
            <person name="Prigge M."/>
            <person name="Reiss B."/>
            <person name="Renner T."/>
            <person name="Rombauts S."/>
            <person name="Rushton P."/>
            <person name="Sanderfoot A."/>
            <person name="Schween G."/>
            <person name="Shiu S.-H."/>
            <person name="Stueber K."/>
            <person name="Theodoulou F.L."/>
            <person name="Tu H."/>
            <person name="Van de Peer Y."/>
            <person name="Verrier P.J."/>
            <person name="Waters E."/>
            <person name="Wood A."/>
            <person name="Yang L."/>
            <person name="Cove D."/>
            <person name="Cuming A."/>
            <person name="Hasebe M."/>
            <person name="Lucas S."/>
            <person name="Mishler D.B."/>
            <person name="Reski R."/>
            <person name="Grigoriev I."/>
            <person name="Quatrano R.S."/>
            <person name="Boore J.L."/>
        </authorList>
    </citation>
    <scope>NUCLEOTIDE SEQUENCE [LARGE SCALE GENOMIC DNA]</scope>
    <source>
        <strain evidence="3 4">cv. Gransden 2004</strain>
    </source>
</reference>
<proteinExistence type="predicted"/>
<gene>
    <name evidence="2" type="ORF">PHYPA_017641</name>
</gene>
<evidence type="ECO:0000313" key="4">
    <source>
        <dbReference type="Proteomes" id="UP000006727"/>
    </source>
</evidence>
<organism evidence="2">
    <name type="scientific">Physcomitrium patens</name>
    <name type="common">Spreading-leaved earth moss</name>
    <name type="synonym">Physcomitrella patens</name>
    <dbReference type="NCBI Taxonomy" id="3218"/>
    <lineage>
        <taxon>Eukaryota</taxon>
        <taxon>Viridiplantae</taxon>
        <taxon>Streptophyta</taxon>
        <taxon>Embryophyta</taxon>
        <taxon>Bryophyta</taxon>
        <taxon>Bryophytina</taxon>
        <taxon>Bryopsida</taxon>
        <taxon>Funariidae</taxon>
        <taxon>Funariales</taxon>
        <taxon>Funariaceae</taxon>
        <taxon>Physcomitrium</taxon>
    </lineage>
</organism>
<reference evidence="3" key="3">
    <citation type="submission" date="2020-12" db="UniProtKB">
        <authorList>
            <consortium name="EnsemblPlants"/>
        </authorList>
    </citation>
    <scope>IDENTIFICATION</scope>
</reference>
<dbReference type="InParanoid" id="A0A2K1JMP0"/>
<keyword evidence="4" id="KW-1185">Reference proteome</keyword>
<evidence type="ECO:0000256" key="1">
    <source>
        <dbReference type="SAM" id="Phobius"/>
    </source>
</evidence>
<keyword evidence="1" id="KW-0472">Membrane</keyword>
<feature type="transmembrane region" description="Helical" evidence="1">
    <location>
        <begin position="73"/>
        <end position="96"/>
    </location>
</feature>
<keyword evidence="1" id="KW-0812">Transmembrane</keyword>
<keyword evidence="1" id="KW-1133">Transmembrane helix</keyword>
<reference evidence="2 4" key="2">
    <citation type="journal article" date="2018" name="Plant J.">
        <title>The Physcomitrella patens chromosome-scale assembly reveals moss genome structure and evolution.</title>
        <authorList>
            <person name="Lang D."/>
            <person name="Ullrich K.K."/>
            <person name="Murat F."/>
            <person name="Fuchs J."/>
            <person name="Jenkins J."/>
            <person name="Haas F.B."/>
            <person name="Piednoel M."/>
            <person name="Gundlach H."/>
            <person name="Van Bel M."/>
            <person name="Meyberg R."/>
            <person name="Vives C."/>
            <person name="Morata J."/>
            <person name="Symeonidi A."/>
            <person name="Hiss M."/>
            <person name="Muchero W."/>
            <person name="Kamisugi Y."/>
            <person name="Saleh O."/>
            <person name="Blanc G."/>
            <person name="Decker E.L."/>
            <person name="van Gessel N."/>
            <person name="Grimwood J."/>
            <person name="Hayes R.D."/>
            <person name="Graham S.W."/>
            <person name="Gunter L.E."/>
            <person name="McDaniel S.F."/>
            <person name="Hoernstein S.N.W."/>
            <person name="Larsson A."/>
            <person name="Li F.W."/>
            <person name="Perroud P.F."/>
            <person name="Phillips J."/>
            <person name="Ranjan P."/>
            <person name="Rokshar D.S."/>
            <person name="Rothfels C.J."/>
            <person name="Schneider L."/>
            <person name="Shu S."/>
            <person name="Stevenson D.W."/>
            <person name="Thummler F."/>
            <person name="Tillich M."/>
            <person name="Villarreal Aguilar J.C."/>
            <person name="Widiez T."/>
            <person name="Wong G.K."/>
            <person name="Wymore A."/>
            <person name="Zhang Y."/>
            <person name="Zimmer A.D."/>
            <person name="Quatrano R.S."/>
            <person name="Mayer K.F.X."/>
            <person name="Goodstein D."/>
            <person name="Casacuberta J.M."/>
            <person name="Vandepoele K."/>
            <person name="Reski R."/>
            <person name="Cuming A.C."/>
            <person name="Tuskan G.A."/>
            <person name="Maumus F."/>
            <person name="Salse J."/>
            <person name="Schmutz J."/>
            <person name="Rensing S.A."/>
        </authorList>
    </citation>
    <scope>NUCLEOTIDE SEQUENCE [LARGE SCALE GENOMIC DNA]</scope>
    <source>
        <strain evidence="3 4">cv. Gransden 2004</strain>
    </source>
</reference>
<dbReference type="EnsemblPlants" id="Pp3c13_20720V3.1">
    <property type="protein sequence ID" value="PAC:32931525.CDS.1"/>
    <property type="gene ID" value="Pp3c13_20720"/>
</dbReference>
<evidence type="ECO:0000313" key="3">
    <source>
        <dbReference type="EnsemblPlants" id="PAC:32931525.CDS.1"/>
    </source>
</evidence>
<dbReference type="EnsemblPlants" id="Pp3c13_20720V3.2">
    <property type="protein sequence ID" value="PAC:32931526.CDS.1"/>
    <property type="gene ID" value="Pp3c13_20720"/>
</dbReference>
<dbReference type="AlphaFoldDB" id="A0A2K1JMP0"/>
<accession>A0A2K1JMP0</accession>
<name>A0A2K1JMP0_PHYPA</name>
<protein>
    <submittedName>
        <fullName evidence="2 3">Uncharacterized protein</fullName>
    </submittedName>
</protein>
<dbReference type="Proteomes" id="UP000006727">
    <property type="component" value="Chromosome 13"/>
</dbReference>
<dbReference type="PaxDb" id="3218-PP1S223_5V6.1"/>